<accession>A0A6P4ILQ2</accession>
<evidence type="ECO:0000256" key="6">
    <source>
        <dbReference type="ARBA" id="ARBA00031700"/>
    </source>
</evidence>
<evidence type="ECO:0000256" key="5">
    <source>
        <dbReference type="ARBA" id="ARBA00023136"/>
    </source>
</evidence>
<keyword evidence="4 8" id="KW-1133">Transmembrane helix</keyword>
<feature type="transmembrane region" description="Helical" evidence="8">
    <location>
        <begin position="57"/>
        <end position="78"/>
    </location>
</feature>
<comment type="subcellular location">
    <subcellularLocation>
        <location evidence="1">Nucleus inner membrane</location>
        <topology evidence="1">Multi-pass membrane protein</topology>
    </subcellularLocation>
</comment>
<evidence type="ECO:0000256" key="1">
    <source>
        <dbReference type="ARBA" id="ARBA00004473"/>
    </source>
</evidence>
<keyword evidence="3 8" id="KW-0812">Transmembrane</keyword>
<dbReference type="GeneID" id="108075663"/>
<organism evidence="9 10">
    <name type="scientific">Drosophila kikkawai</name>
    <name type="common">Fruit fly</name>
    <dbReference type="NCBI Taxonomy" id="30033"/>
    <lineage>
        <taxon>Eukaryota</taxon>
        <taxon>Metazoa</taxon>
        <taxon>Ecdysozoa</taxon>
        <taxon>Arthropoda</taxon>
        <taxon>Hexapoda</taxon>
        <taxon>Insecta</taxon>
        <taxon>Pterygota</taxon>
        <taxon>Neoptera</taxon>
        <taxon>Endopterygota</taxon>
        <taxon>Diptera</taxon>
        <taxon>Brachycera</taxon>
        <taxon>Muscomorpha</taxon>
        <taxon>Ephydroidea</taxon>
        <taxon>Drosophilidae</taxon>
        <taxon>Drosophila</taxon>
        <taxon>Sophophora</taxon>
    </lineage>
</organism>
<feature type="transmembrane region" description="Helical" evidence="8">
    <location>
        <begin position="7"/>
        <end position="29"/>
    </location>
</feature>
<feature type="transmembrane region" description="Helical" evidence="8">
    <location>
        <begin position="136"/>
        <end position="156"/>
    </location>
</feature>
<evidence type="ECO:0000256" key="8">
    <source>
        <dbReference type="SAM" id="Phobius"/>
    </source>
</evidence>
<dbReference type="Proteomes" id="UP001652661">
    <property type="component" value="Chromosome 3R"/>
</dbReference>
<name>A0A6P4ILQ2_DROKI</name>
<protein>
    <recommendedName>
        <fullName evidence="7">Nuclear envelope membrane protein</fullName>
    </recommendedName>
    <alternativeName>
        <fullName evidence="6">Nuclear rim protein</fullName>
    </alternativeName>
</protein>
<dbReference type="PANTHER" id="PTHR31040:SF1">
    <property type="entry name" value="NURIM"/>
    <property type="match status" value="1"/>
</dbReference>
<keyword evidence="5 8" id="KW-0472">Membrane</keyword>
<evidence type="ECO:0000313" key="9">
    <source>
        <dbReference type="Proteomes" id="UP001652661"/>
    </source>
</evidence>
<dbReference type="RefSeq" id="XP_017023701.1">
    <property type="nucleotide sequence ID" value="XM_017168212.3"/>
</dbReference>
<evidence type="ECO:0000313" key="10">
    <source>
        <dbReference type="RefSeq" id="XP_017023701.1"/>
    </source>
</evidence>
<evidence type="ECO:0000256" key="4">
    <source>
        <dbReference type="ARBA" id="ARBA00022989"/>
    </source>
</evidence>
<keyword evidence="9" id="KW-1185">Reference proteome</keyword>
<reference evidence="10" key="1">
    <citation type="submission" date="2025-08" db="UniProtKB">
        <authorList>
            <consortium name="RefSeq"/>
        </authorList>
    </citation>
    <scope>IDENTIFICATION</scope>
    <source>
        <strain evidence="10">14028-0561.14</strain>
        <tissue evidence="10">Whole fly</tissue>
    </source>
</reference>
<dbReference type="GO" id="GO:0005637">
    <property type="term" value="C:nuclear inner membrane"/>
    <property type="evidence" value="ECO:0007669"/>
    <property type="project" value="UniProtKB-SubCell"/>
</dbReference>
<feature type="transmembrane region" description="Helical" evidence="8">
    <location>
        <begin position="99"/>
        <end position="116"/>
    </location>
</feature>
<evidence type="ECO:0000256" key="2">
    <source>
        <dbReference type="ARBA" id="ARBA00010631"/>
    </source>
</evidence>
<dbReference type="OrthoDB" id="10050858at2759"/>
<evidence type="ECO:0000256" key="7">
    <source>
        <dbReference type="ARBA" id="ARBA00032957"/>
    </source>
</evidence>
<proteinExistence type="inferred from homology"/>
<dbReference type="InterPro" id="IPR033580">
    <property type="entry name" value="Nurim-like"/>
</dbReference>
<dbReference type="AlphaFoldDB" id="A0A6P4ILQ2"/>
<sequence>MASIAKFLVLLASMATFGYSLYVVGRLMLFLSTPRSISKAHTWIFNLLDNKSRLETAYGPVVFDTLYLIGFIFQHSFLKSAFVKKLLAKCGLGGAERTIYSLTSSICLHYLIANWLPAQSIVLWQIDVEESAPLWWTFAITHGLCWVVIFGGTLVMDLPELLGIKQAYFDLKAYGEPINFKSSELRNLYAHVRHPSFVGLSVILLATNVMSVDRLLLALLLITYMYVAWSTDHKDVAYQKLQLQRKKLELKAQ</sequence>
<gene>
    <name evidence="10" type="primary">LOC108075663</name>
</gene>
<dbReference type="PANTHER" id="PTHR31040">
    <property type="entry name" value="NURIM"/>
    <property type="match status" value="1"/>
</dbReference>
<comment type="similarity">
    <text evidence="2">Belongs to the nurim family.</text>
</comment>
<evidence type="ECO:0000256" key="3">
    <source>
        <dbReference type="ARBA" id="ARBA00022692"/>
    </source>
</evidence>